<dbReference type="EMBL" id="JAUHHV010000009">
    <property type="protein sequence ID" value="KAK1412926.1"/>
    <property type="molecule type" value="Genomic_DNA"/>
</dbReference>
<evidence type="ECO:0000313" key="3">
    <source>
        <dbReference type="Proteomes" id="UP001229421"/>
    </source>
</evidence>
<evidence type="ECO:0000256" key="1">
    <source>
        <dbReference type="SAM" id="MobiDB-lite"/>
    </source>
</evidence>
<comment type="caution">
    <text evidence="2">The sequence shown here is derived from an EMBL/GenBank/DDBJ whole genome shotgun (WGS) entry which is preliminary data.</text>
</comment>
<evidence type="ECO:0000313" key="2">
    <source>
        <dbReference type="EMBL" id="KAK1412926.1"/>
    </source>
</evidence>
<dbReference type="Proteomes" id="UP001229421">
    <property type="component" value="Unassembled WGS sequence"/>
</dbReference>
<sequence>MQSSTFRPLKIPKSENEVVGASSSTKLPVDVQNSEQKIATPVLKRKSFDSLTSQGKILKTPKLEVKTEVTDDWDEFWSDPVVIDWAMNFDFEVNKDPSSLDNTPTNVSQQTIHPEAEYCSNPDCKFRQFWKFWDSQPFARQLHYNFDDSDDDQSPKESR</sequence>
<gene>
    <name evidence="2" type="ORF">QVD17_34536</name>
</gene>
<feature type="region of interest" description="Disordered" evidence="1">
    <location>
        <begin position="1"/>
        <end position="26"/>
    </location>
</feature>
<organism evidence="2 3">
    <name type="scientific">Tagetes erecta</name>
    <name type="common">African marigold</name>
    <dbReference type="NCBI Taxonomy" id="13708"/>
    <lineage>
        <taxon>Eukaryota</taxon>
        <taxon>Viridiplantae</taxon>
        <taxon>Streptophyta</taxon>
        <taxon>Embryophyta</taxon>
        <taxon>Tracheophyta</taxon>
        <taxon>Spermatophyta</taxon>
        <taxon>Magnoliopsida</taxon>
        <taxon>eudicotyledons</taxon>
        <taxon>Gunneridae</taxon>
        <taxon>Pentapetalae</taxon>
        <taxon>asterids</taxon>
        <taxon>campanulids</taxon>
        <taxon>Asterales</taxon>
        <taxon>Asteraceae</taxon>
        <taxon>Asteroideae</taxon>
        <taxon>Heliantheae alliance</taxon>
        <taxon>Tageteae</taxon>
        <taxon>Tagetes</taxon>
    </lineage>
</organism>
<dbReference type="AlphaFoldDB" id="A0AAD8K0R2"/>
<accession>A0AAD8K0R2</accession>
<reference evidence="2" key="1">
    <citation type="journal article" date="2023" name="bioRxiv">
        <title>Improved chromosome-level genome assembly for marigold (Tagetes erecta).</title>
        <authorList>
            <person name="Jiang F."/>
            <person name="Yuan L."/>
            <person name="Wang S."/>
            <person name="Wang H."/>
            <person name="Xu D."/>
            <person name="Wang A."/>
            <person name="Fan W."/>
        </authorList>
    </citation>
    <scope>NUCLEOTIDE SEQUENCE</scope>
    <source>
        <strain evidence="2">WSJ</strain>
        <tissue evidence="2">Leaf</tissue>
    </source>
</reference>
<name>A0AAD8K0R2_TARER</name>
<protein>
    <submittedName>
        <fullName evidence="2">Uncharacterized protein</fullName>
    </submittedName>
</protein>
<keyword evidence="3" id="KW-1185">Reference proteome</keyword>
<proteinExistence type="predicted"/>